<protein>
    <submittedName>
        <fullName evidence="1">Uncharacterized protein</fullName>
    </submittedName>
</protein>
<sequence>MAERSILAYFNTPDEAQKALEQLKKLKLADSSIDRFDGMPGDGLDVVTNPLTGEFRRLGNLTMHGDFKDQDVGILVAANVSASGMSSNGPENVVTGRDILLTAVVDEADYEKALDIVKKAGAL</sequence>
<organism evidence="1 2">
    <name type="scientific">Cohnella pontilimi</name>
    <dbReference type="NCBI Taxonomy" id="2564100"/>
    <lineage>
        <taxon>Bacteria</taxon>
        <taxon>Bacillati</taxon>
        <taxon>Bacillota</taxon>
        <taxon>Bacilli</taxon>
        <taxon>Bacillales</taxon>
        <taxon>Paenibacillaceae</taxon>
        <taxon>Cohnella</taxon>
    </lineage>
</organism>
<reference evidence="1 2" key="1">
    <citation type="submission" date="2019-04" db="EMBL/GenBank/DDBJ databases">
        <title>Cohnella sp. nov., isolated from soil.</title>
        <authorList>
            <person name="Kim W."/>
        </authorList>
    </citation>
    <scope>NUCLEOTIDE SEQUENCE [LARGE SCALE GENOMIC DNA]</scope>
    <source>
        <strain evidence="1 2">CAU 1483</strain>
    </source>
</reference>
<dbReference type="RefSeq" id="WP_136777340.1">
    <property type="nucleotide sequence ID" value="NZ_SUPK01000003.1"/>
</dbReference>
<name>A0A4U0FDQ5_9BACL</name>
<keyword evidence="2" id="KW-1185">Reference proteome</keyword>
<gene>
    <name evidence="1" type="ORF">E5161_08800</name>
</gene>
<dbReference type="Proteomes" id="UP000309673">
    <property type="component" value="Unassembled WGS sequence"/>
</dbReference>
<evidence type="ECO:0000313" key="2">
    <source>
        <dbReference type="Proteomes" id="UP000309673"/>
    </source>
</evidence>
<dbReference type="EMBL" id="SUPK01000003">
    <property type="protein sequence ID" value="TJY42921.1"/>
    <property type="molecule type" value="Genomic_DNA"/>
</dbReference>
<proteinExistence type="predicted"/>
<dbReference type="OrthoDB" id="2375806at2"/>
<comment type="caution">
    <text evidence="1">The sequence shown here is derived from an EMBL/GenBank/DDBJ whole genome shotgun (WGS) entry which is preliminary data.</text>
</comment>
<evidence type="ECO:0000313" key="1">
    <source>
        <dbReference type="EMBL" id="TJY42921.1"/>
    </source>
</evidence>
<accession>A0A4U0FDQ5</accession>
<dbReference type="AlphaFoldDB" id="A0A4U0FDQ5"/>